<protein>
    <submittedName>
        <fullName evidence="1">Uncharacterized protein</fullName>
    </submittedName>
</protein>
<dbReference type="EMBL" id="GBXM01072704">
    <property type="protein sequence ID" value="JAH35873.1"/>
    <property type="molecule type" value="Transcribed_RNA"/>
</dbReference>
<reference evidence="1" key="2">
    <citation type="journal article" date="2015" name="Fish Shellfish Immunol.">
        <title>Early steps in the European eel (Anguilla anguilla)-Vibrio vulnificus interaction in the gills: Role of the RtxA13 toxin.</title>
        <authorList>
            <person name="Callol A."/>
            <person name="Pajuelo D."/>
            <person name="Ebbesson L."/>
            <person name="Teles M."/>
            <person name="MacKenzie S."/>
            <person name="Amaro C."/>
        </authorList>
    </citation>
    <scope>NUCLEOTIDE SEQUENCE</scope>
</reference>
<organism evidence="1">
    <name type="scientific">Anguilla anguilla</name>
    <name type="common">European freshwater eel</name>
    <name type="synonym">Muraena anguilla</name>
    <dbReference type="NCBI Taxonomy" id="7936"/>
    <lineage>
        <taxon>Eukaryota</taxon>
        <taxon>Metazoa</taxon>
        <taxon>Chordata</taxon>
        <taxon>Craniata</taxon>
        <taxon>Vertebrata</taxon>
        <taxon>Euteleostomi</taxon>
        <taxon>Actinopterygii</taxon>
        <taxon>Neopterygii</taxon>
        <taxon>Teleostei</taxon>
        <taxon>Anguilliformes</taxon>
        <taxon>Anguillidae</taxon>
        <taxon>Anguilla</taxon>
    </lineage>
</organism>
<dbReference type="AlphaFoldDB" id="A0A0E9S5R7"/>
<reference evidence="1" key="1">
    <citation type="submission" date="2014-11" db="EMBL/GenBank/DDBJ databases">
        <authorList>
            <person name="Amaro Gonzalez C."/>
        </authorList>
    </citation>
    <scope>NUCLEOTIDE SEQUENCE</scope>
</reference>
<proteinExistence type="predicted"/>
<sequence>MSVMGSLITPASLTLCLMPHLKDDISYSTASTSPRSGTGDYLTRGKIVPYWPTNTTSSNNLVFPVGLQSK</sequence>
<name>A0A0E9S5R7_ANGAN</name>
<accession>A0A0E9S5R7</accession>
<evidence type="ECO:0000313" key="1">
    <source>
        <dbReference type="EMBL" id="JAH35873.1"/>
    </source>
</evidence>